<comment type="caution">
    <text evidence="1">The sequence shown here is derived from an EMBL/GenBank/DDBJ whole genome shotgun (WGS) entry which is preliminary data.</text>
</comment>
<protein>
    <submittedName>
        <fullName evidence="1">Uncharacterized protein</fullName>
    </submittedName>
</protein>
<dbReference type="Proteomes" id="UP001549321">
    <property type="component" value="Unassembled WGS sequence"/>
</dbReference>
<name>A0ABV2R4I9_9HYPH</name>
<organism evidence="1 2">
    <name type="scientific">Kaistia defluvii</name>
    <dbReference type="NCBI Taxonomy" id="410841"/>
    <lineage>
        <taxon>Bacteria</taxon>
        <taxon>Pseudomonadati</taxon>
        <taxon>Pseudomonadota</taxon>
        <taxon>Alphaproteobacteria</taxon>
        <taxon>Hyphomicrobiales</taxon>
        <taxon>Kaistiaceae</taxon>
        <taxon>Kaistia</taxon>
    </lineage>
</organism>
<keyword evidence="2" id="KW-1185">Reference proteome</keyword>
<dbReference type="RefSeq" id="WP_354553726.1">
    <property type="nucleotide sequence ID" value="NZ_JBEPSM010000004.1"/>
</dbReference>
<dbReference type="EMBL" id="JBEPSM010000004">
    <property type="protein sequence ID" value="MET4636185.1"/>
    <property type="molecule type" value="Genomic_DNA"/>
</dbReference>
<accession>A0ABV2R4I9</accession>
<proteinExistence type="predicted"/>
<sequence length="164" mass="16892">MSRPISDAWFHRVKSATRDLVQACGGVVRTGEISHNSKSEVSRWQTATDEAIIPLPAVLVLEADCGLPLVTTVMADLGGRRLEGPSDQAGSATAVLGHYADTMRAASELMASTAAALADGKFTGAELEILDRNVGALERAAAGLRFCVASAKGGSALKVVGEGA</sequence>
<reference evidence="1 2" key="1">
    <citation type="submission" date="2024-06" db="EMBL/GenBank/DDBJ databases">
        <title>Sorghum-associated microbial communities from plants grown in Nebraska, USA.</title>
        <authorList>
            <person name="Schachtman D."/>
        </authorList>
    </citation>
    <scope>NUCLEOTIDE SEQUENCE [LARGE SCALE GENOMIC DNA]</scope>
    <source>
        <strain evidence="1 2">3207</strain>
    </source>
</reference>
<evidence type="ECO:0000313" key="2">
    <source>
        <dbReference type="Proteomes" id="UP001549321"/>
    </source>
</evidence>
<gene>
    <name evidence="1" type="ORF">ABIE08_004143</name>
</gene>
<evidence type="ECO:0000313" key="1">
    <source>
        <dbReference type="EMBL" id="MET4636185.1"/>
    </source>
</evidence>